<dbReference type="EMBL" id="CP003985">
    <property type="protein sequence ID" value="AGF78551.1"/>
    <property type="molecule type" value="Genomic_DNA"/>
</dbReference>
<proteinExistence type="predicted"/>
<dbReference type="InterPro" id="IPR051198">
    <property type="entry name" value="BchE-like"/>
</dbReference>
<dbReference type="InterPro" id="IPR006638">
    <property type="entry name" value="Elp3/MiaA/NifB-like_rSAM"/>
</dbReference>
<dbReference type="GO" id="GO:0051539">
    <property type="term" value="F:4 iron, 4 sulfur cluster binding"/>
    <property type="evidence" value="ECO:0007669"/>
    <property type="project" value="UniProtKB-KW"/>
</dbReference>
<gene>
    <name evidence="8" type="ordered locus">UWK_02001</name>
</gene>
<dbReference type="CDD" id="cd01335">
    <property type="entry name" value="Radical_SAM"/>
    <property type="match status" value="1"/>
</dbReference>
<dbReference type="OrthoDB" id="9762608at2"/>
<evidence type="ECO:0000256" key="5">
    <source>
        <dbReference type="ARBA" id="ARBA00023014"/>
    </source>
</evidence>
<keyword evidence="2" id="KW-0949">S-adenosyl-L-methionine</keyword>
<sequence>MKVFLINEPFVKNFNRSQRWAARTRGRVLRAPDWLAYGTAVLEQEGITAKLFDFPAENLQKDDLRLLVKNGQPDFIVLDSTTPSIFSDIECARICKEVSDAKILMVGPHCSALPEETLLLSNGAVDVICIGEYDLTIRDVIANYPILDDIAGICYLKDGTPQRTEKRQLIQDLDSLPFPAWHQLDLMKYFDGLKLHPYIDIFSGRGCPHTCIFCLWPEVMHGHQVRLRLPEKVVDEIEHDIEICPQVVKGGEFFFEDDTFTINKANAMAICEEILRRKLKITFSVNARTDTGDKELFQILKKAGCRELLVGFESGSDDMLATMNKRESVANARHFMSLAHKTGLDVHGCFVLGLPGETRDSINTTLDFACNLGLHSVQFSAAVPFPGTQFFQICKDNGLLQATSWDQWLTDGEQSAVIEYPGLSSQFIQESTDRGLKKFYFRPSYILKFLLSARSKTDLYCKLRGAKNFLSYLVSQKNS</sequence>
<dbReference type="InterPro" id="IPR034466">
    <property type="entry name" value="Methyltransferase_Class_B"/>
</dbReference>
<dbReference type="GO" id="GO:0005829">
    <property type="term" value="C:cytosol"/>
    <property type="evidence" value="ECO:0007669"/>
    <property type="project" value="TreeGrafter"/>
</dbReference>
<dbReference type="eggNOG" id="COG1032">
    <property type="taxonomic scope" value="Bacteria"/>
</dbReference>
<keyword evidence="5" id="KW-0411">Iron-sulfur</keyword>
<comment type="cofactor">
    <cofactor evidence="1">
        <name>[4Fe-4S] cluster</name>
        <dbReference type="ChEBI" id="CHEBI:49883"/>
    </cofactor>
</comment>
<dbReference type="SFLD" id="SFLDS00029">
    <property type="entry name" value="Radical_SAM"/>
    <property type="match status" value="1"/>
</dbReference>
<dbReference type="SFLD" id="SFLDG01123">
    <property type="entry name" value="methyltransferase_(Class_B)"/>
    <property type="match status" value="1"/>
</dbReference>
<dbReference type="RefSeq" id="WP_015404242.1">
    <property type="nucleotide sequence ID" value="NC_020304.1"/>
</dbReference>
<dbReference type="InterPro" id="IPR058240">
    <property type="entry name" value="rSAM_sf"/>
</dbReference>
<dbReference type="Gene3D" id="3.40.50.280">
    <property type="entry name" value="Cobalamin-binding domain"/>
    <property type="match status" value="1"/>
</dbReference>
<evidence type="ECO:0000256" key="1">
    <source>
        <dbReference type="ARBA" id="ARBA00001966"/>
    </source>
</evidence>
<dbReference type="KEGG" id="dsf:UWK_02001"/>
<dbReference type="PROSITE" id="PS51918">
    <property type="entry name" value="RADICAL_SAM"/>
    <property type="match status" value="1"/>
</dbReference>
<keyword evidence="3" id="KW-0479">Metal-binding</keyword>
<dbReference type="SFLD" id="SFLDG01082">
    <property type="entry name" value="B12-binding_domain_containing"/>
    <property type="match status" value="1"/>
</dbReference>
<dbReference type="SMART" id="SM00729">
    <property type="entry name" value="Elp3"/>
    <property type="match status" value="1"/>
</dbReference>
<accession>M1PQ92</accession>
<keyword evidence="4" id="KW-0408">Iron</keyword>
<dbReference type="AlphaFoldDB" id="M1PQ92"/>
<evidence type="ECO:0000313" key="8">
    <source>
        <dbReference type="EMBL" id="AGF78551.1"/>
    </source>
</evidence>
<evidence type="ECO:0000259" key="7">
    <source>
        <dbReference type="PROSITE" id="PS51918"/>
    </source>
</evidence>
<feature type="domain" description="Radical SAM core" evidence="7">
    <location>
        <begin position="193"/>
        <end position="430"/>
    </location>
</feature>
<dbReference type="Pfam" id="PF04055">
    <property type="entry name" value="Radical_SAM"/>
    <property type="match status" value="1"/>
</dbReference>
<dbReference type="Gene3D" id="3.80.30.20">
    <property type="entry name" value="tm_1862 like domain"/>
    <property type="match status" value="1"/>
</dbReference>
<dbReference type="InterPro" id="IPR007197">
    <property type="entry name" value="rSAM"/>
</dbReference>
<dbReference type="PROSITE" id="PS51332">
    <property type="entry name" value="B12_BINDING"/>
    <property type="match status" value="1"/>
</dbReference>
<dbReference type="HOGENOM" id="CLU_021572_4_2_7"/>
<dbReference type="SUPFAM" id="SSF102114">
    <property type="entry name" value="Radical SAM enzymes"/>
    <property type="match status" value="1"/>
</dbReference>
<dbReference type="GO" id="GO:0003824">
    <property type="term" value="F:catalytic activity"/>
    <property type="evidence" value="ECO:0007669"/>
    <property type="project" value="InterPro"/>
</dbReference>
<dbReference type="PANTHER" id="PTHR43409:SF16">
    <property type="entry name" value="SLR0320 PROTEIN"/>
    <property type="match status" value="1"/>
</dbReference>
<dbReference type="STRING" id="1167006.UWK_02001"/>
<dbReference type="InterPro" id="IPR006158">
    <property type="entry name" value="Cobalamin-bd"/>
</dbReference>
<organism evidence="8 9">
    <name type="scientific">Desulfocapsa sulfexigens (strain DSM 10523 / SB164P1)</name>
    <dbReference type="NCBI Taxonomy" id="1167006"/>
    <lineage>
        <taxon>Bacteria</taxon>
        <taxon>Pseudomonadati</taxon>
        <taxon>Thermodesulfobacteriota</taxon>
        <taxon>Desulfobulbia</taxon>
        <taxon>Desulfobulbales</taxon>
        <taxon>Desulfocapsaceae</taxon>
        <taxon>Desulfocapsa</taxon>
    </lineage>
</organism>
<feature type="domain" description="B12-binding" evidence="6">
    <location>
        <begin position="16"/>
        <end position="151"/>
    </location>
</feature>
<protein>
    <submittedName>
        <fullName evidence="8">Fe-S oxidoreductase</fullName>
    </submittedName>
</protein>
<dbReference type="InterPro" id="IPR023404">
    <property type="entry name" value="rSAM_horseshoe"/>
</dbReference>
<keyword evidence="9" id="KW-1185">Reference proteome</keyword>
<dbReference type="PANTHER" id="PTHR43409">
    <property type="entry name" value="ANAEROBIC MAGNESIUM-PROTOPORPHYRIN IX MONOMETHYL ESTER CYCLASE-RELATED"/>
    <property type="match status" value="1"/>
</dbReference>
<evidence type="ECO:0000256" key="2">
    <source>
        <dbReference type="ARBA" id="ARBA00022691"/>
    </source>
</evidence>
<dbReference type="Proteomes" id="UP000011721">
    <property type="component" value="Chromosome"/>
</dbReference>
<name>M1PQ92_DESSD</name>
<evidence type="ECO:0000256" key="3">
    <source>
        <dbReference type="ARBA" id="ARBA00022723"/>
    </source>
</evidence>
<evidence type="ECO:0000313" key="9">
    <source>
        <dbReference type="Proteomes" id="UP000011721"/>
    </source>
</evidence>
<evidence type="ECO:0000259" key="6">
    <source>
        <dbReference type="PROSITE" id="PS51332"/>
    </source>
</evidence>
<dbReference type="GO" id="GO:0031419">
    <property type="term" value="F:cobalamin binding"/>
    <property type="evidence" value="ECO:0007669"/>
    <property type="project" value="InterPro"/>
</dbReference>
<dbReference type="GO" id="GO:0046872">
    <property type="term" value="F:metal ion binding"/>
    <property type="evidence" value="ECO:0007669"/>
    <property type="project" value="UniProtKB-KW"/>
</dbReference>
<evidence type="ECO:0000256" key="4">
    <source>
        <dbReference type="ARBA" id="ARBA00023004"/>
    </source>
</evidence>
<reference evidence="9" key="1">
    <citation type="journal article" date="2013" name="Stand. Genomic Sci.">
        <title>Complete genome sequence of Desulfocapsa sulfexigens, a marine deltaproteobacterium specialized in disproportionating inorganic sulfur compounds.</title>
        <authorList>
            <person name="Finster K.W."/>
            <person name="Kjeldsen K.U."/>
            <person name="Kube M."/>
            <person name="Reinhardt R."/>
            <person name="Mussmann M."/>
            <person name="Amann R."/>
            <person name="Schreiber L."/>
        </authorList>
    </citation>
    <scope>NUCLEOTIDE SEQUENCE [LARGE SCALE GENOMIC DNA]</scope>
    <source>
        <strain evidence="9">DSM 10523 / SB164P1</strain>
    </source>
</reference>